<feature type="non-terminal residue" evidence="2">
    <location>
        <position position="195"/>
    </location>
</feature>
<gene>
    <name evidence="2" type="ORF">PLOB_00041720</name>
</gene>
<keyword evidence="3" id="KW-1185">Reference proteome</keyword>
<evidence type="ECO:0000313" key="2">
    <source>
        <dbReference type="EMBL" id="CAH3141283.1"/>
    </source>
</evidence>
<dbReference type="EMBL" id="CALNXK010000066">
    <property type="protein sequence ID" value="CAH3141283.1"/>
    <property type="molecule type" value="Genomic_DNA"/>
</dbReference>
<evidence type="ECO:0000256" key="1">
    <source>
        <dbReference type="SAM" id="MobiDB-lite"/>
    </source>
</evidence>
<organism evidence="2 3">
    <name type="scientific">Porites lobata</name>
    <dbReference type="NCBI Taxonomy" id="104759"/>
    <lineage>
        <taxon>Eukaryota</taxon>
        <taxon>Metazoa</taxon>
        <taxon>Cnidaria</taxon>
        <taxon>Anthozoa</taxon>
        <taxon>Hexacorallia</taxon>
        <taxon>Scleractinia</taxon>
        <taxon>Fungiina</taxon>
        <taxon>Poritidae</taxon>
        <taxon>Porites</taxon>
    </lineage>
</organism>
<feature type="compositionally biased region" description="Basic and acidic residues" evidence="1">
    <location>
        <begin position="149"/>
        <end position="164"/>
    </location>
</feature>
<sequence length="195" mass="22464">MTQLLEKGLGLGEELIITLIYFLGEETGLPFSPEAISEWMCRSYQETDKSCYVAKDNLFSDAVDYFKVQDNTVEKRHFFETLGRYVFGKHPNFMSINLKSKKQIRGLKKREKSQTSGNATTELKRIGTDAQKDDPGKNRIDLKAPGMTDKQKEGSREDDRKLKQTCENALQITCEEMESNKKDKPELEKQRSEHQ</sequence>
<dbReference type="Proteomes" id="UP001159405">
    <property type="component" value="Unassembled WGS sequence"/>
</dbReference>
<feature type="region of interest" description="Disordered" evidence="1">
    <location>
        <begin position="104"/>
        <end position="195"/>
    </location>
</feature>
<feature type="compositionally biased region" description="Basic and acidic residues" evidence="1">
    <location>
        <begin position="122"/>
        <end position="142"/>
    </location>
</feature>
<evidence type="ECO:0000313" key="3">
    <source>
        <dbReference type="Proteomes" id="UP001159405"/>
    </source>
</evidence>
<reference evidence="2 3" key="1">
    <citation type="submission" date="2022-05" db="EMBL/GenBank/DDBJ databases">
        <authorList>
            <consortium name="Genoscope - CEA"/>
            <person name="William W."/>
        </authorList>
    </citation>
    <scope>NUCLEOTIDE SEQUENCE [LARGE SCALE GENOMIC DNA]</scope>
</reference>
<name>A0ABN8PEU1_9CNID</name>
<accession>A0ABN8PEU1</accession>
<protein>
    <submittedName>
        <fullName evidence="2">Uncharacterized protein</fullName>
    </submittedName>
</protein>
<feature type="compositionally biased region" description="Basic and acidic residues" evidence="1">
    <location>
        <begin position="178"/>
        <end position="195"/>
    </location>
</feature>
<comment type="caution">
    <text evidence="2">The sequence shown here is derived from an EMBL/GenBank/DDBJ whole genome shotgun (WGS) entry which is preliminary data.</text>
</comment>
<proteinExistence type="predicted"/>